<feature type="domain" description="DUF4174" evidence="2">
    <location>
        <begin position="17"/>
        <end position="113"/>
    </location>
</feature>
<evidence type="ECO:0000313" key="3">
    <source>
        <dbReference type="EMBL" id="GGI50714.1"/>
    </source>
</evidence>
<dbReference type="Pfam" id="PF13778">
    <property type="entry name" value="DUF4174"/>
    <property type="match status" value="1"/>
</dbReference>
<evidence type="ECO:0000256" key="1">
    <source>
        <dbReference type="ARBA" id="ARBA00022729"/>
    </source>
</evidence>
<dbReference type="Proteomes" id="UP000662074">
    <property type="component" value="Unassembled WGS sequence"/>
</dbReference>
<proteinExistence type="predicted"/>
<dbReference type="InterPro" id="IPR025232">
    <property type="entry name" value="DUF4174"/>
</dbReference>
<protein>
    <recommendedName>
        <fullName evidence="2">DUF4174 domain-containing protein</fullName>
    </recommendedName>
</protein>
<gene>
    <name evidence="3" type="ORF">GCM10011425_19260</name>
</gene>
<reference evidence="3" key="1">
    <citation type="journal article" date="2014" name="Int. J. Syst. Evol. Microbiol.">
        <title>Complete genome sequence of Corynebacterium casei LMG S-19264T (=DSM 44701T), isolated from a smear-ripened cheese.</title>
        <authorList>
            <consortium name="US DOE Joint Genome Institute (JGI-PGF)"/>
            <person name="Walter F."/>
            <person name="Albersmeier A."/>
            <person name="Kalinowski J."/>
            <person name="Ruckert C."/>
        </authorList>
    </citation>
    <scope>NUCLEOTIDE SEQUENCE</scope>
    <source>
        <strain evidence="3">CCM 8711</strain>
    </source>
</reference>
<organism evidence="3 4">
    <name type="scientific">Mucilaginibacter galii</name>
    <dbReference type="NCBI Taxonomy" id="2005073"/>
    <lineage>
        <taxon>Bacteria</taxon>
        <taxon>Pseudomonadati</taxon>
        <taxon>Bacteroidota</taxon>
        <taxon>Sphingobacteriia</taxon>
        <taxon>Sphingobacteriales</taxon>
        <taxon>Sphingobacteriaceae</taxon>
        <taxon>Mucilaginibacter</taxon>
    </lineage>
</organism>
<comment type="caution">
    <text evidence="3">The sequence shown here is derived from an EMBL/GenBank/DDBJ whole genome shotgun (WGS) entry which is preliminary data.</text>
</comment>
<evidence type="ECO:0000313" key="4">
    <source>
        <dbReference type="Proteomes" id="UP000662074"/>
    </source>
</evidence>
<sequence length="119" mass="13597">MFQLIILTLLSAYTTSSDKRMLLIFADKASNPALKEQMQALKADTRGLAERDIEIHTYYGDRDIKMFKHKKIRSNYTVILVGKDGGDKLRVTSPVTLKTLFSTIDEMPMRQAEMARLVK</sequence>
<keyword evidence="1" id="KW-0732">Signal</keyword>
<accession>A0A917JBJ7</accession>
<dbReference type="EMBL" id="BMDO01000004">
    <property type="protein sequence ID" value="GGI50714.1"/>
    <property type="molecule type" value="Genomic_DNA"/>
</dbReference>
<dbReference type="RefSeq" id="WP_188416110.1">
    <property type="nucleotide sequence ID" value="NZ_BMDO01000004.1"/>
</dbReference>
<dbReference type="AlphaFoldDB" id="A0A917JBJ7"/>
<reference evidence="3" key="2">
    <citation type="submission" date="2020-09" db="EMBL/GenBank/DDBJ databases">
        <authorList>
            <person name="Sun Q."/>
            <person name="Sedlacek I."/>
        </authorList>
    </citation>
    <scope>NUCLEOTIDE SEQUENCE</scope>
    <source>
        <strain evidence="3">CCM 8711</strain>
    </source>
</reference>
<keyword evidence="4" id="KW-1185">Reference proteome</keyword>
<name>A0A917JBJ7_9SPHI</name>
<evidence type="ECO:0000259" key="2">
    <source>
        <dbReference type="Pfam" id="PF13778"/>
    </source>
</evidence>